<reference evidence="1" key="1">
    <citation type="submission" date="2023-11" db="EMBL/GenBank/DDBJ databases">
        <title>Genome Sequence of Bacillus thuringiensis stain BLB 30AF.</title>
        <authorList>
            <person name="Farhat A."/>
        </authorList>
    </citation>
    <scope>NUCLEOTIDE SEQUENCE</scope>
    <source>
        <strain evidence="1">BLB30AF</strain>
    </source>
</reference>
<dbReference type="RefSeq" id="WP_078421106.1">
    <property type="nucleotide sequence ID" value="NZ_JAXCMD010000001.1"/>
</dbReference>
<proteinExistence type="predicted"/>
<dbReference type="EMBL" id="JAXCMD010000001">
    <property type="protein sequence ID" value="MDY0850450.1"/>
    <property type="molecule type" value="Genomic_DNA"/>
</dbReference>
<name>A0AAW9G9X0_BACTU</name>
<evidence type="ECO:0008006" key="3">
    <source>
        <dbReference type="Google" id="ProtNLM"/>
    </source>
</evidence>
<accession>A0AAW9G9X0</accession>
<evidence type="ECO:0000313" key="1">
    <source>
        <dbReference type="EMBL" id="MDY0850450.1"/>
    </source>
</evidence>
<comment type="caution">
    <text evidence="1">The sequence shown here is derived from an EMBL/GenBank/DDBJ whole genome shotgun (WGS) entry which is preliminary data.</text>
</comment>
<sequence>MIETIIVKWYCKHCDAHNRLEVHPNGGFMDKDFHSLCRKCEEPSSMVLSATPLEKQNRDKLL</sequence>
<dbReference type="Proteomes" id="UP001274571">
    <property type="component" value="Unassembled WGS sequence"/>
</dbReference>
<gene>
    <name evidence="1" type="ORF">SOH20_05875</name>
</gene>
<organism evidence="1 2">
    <name type="scientific">Bacillus thuringiensis</name>
    <dbReference type="NCBI Taxonomy" id="1428"/>
    <lineage>
        <taxon>Bacteria</taxon>
        <taxon>Bacillati</taxon>
        <taxon>Bacillota</taxon>
        <taxon>Bacilli</taxon>
        <taxon>Bacillales</taxon>
        <taxon>Bacillaceae</taxon>
        <taxon>Bacillus</taxon>
        <taxon>Bacillus cereus group</taxon>
    </lineage>
</organism>
<protein>
    <recommendedName>
        <fullName evidence="3">DUF2197 domain-containing protein</fullName>
    </recommendedName>
</protein>
<dbReference type="AlphaFoldDB" id="A0AAW9G9X0"/>
<evidence type="ECO:0000313" key="2">
    <source>
        <dbReference type="Proteomes" id="UP001274571"/>
    </source>
</evidence>